<dbReference type="Gene3D" id="3.10.450.50">
    <property type="match status" value="1"/>
</dbReference>
<evidence type="ECO:0000313" key="2">
    <source>
        <dbReference type="Proteomes" id="UP001565471"/>
    </source>
</evidence>
<protein>
    <recommendedName>
        <fullName evidence="3">Nuclear transport factor 2 family protein</fullName>
    </recommendedName>
</protein>
<keyword evidence="2" id="KW-1185">Reference proteome</keyword>
<proteinExistence type="predicted"/>
<dbReference type="InterPro" id="IPR032710">
    <property type="entry name" value="NTF2-like_dom_sf"/>
</dbReference>
<dbReference type="RefSeq" id="WP_016844178.1">
    <property type="nucleotide sequence ID" value="NZ_BJNL01000031.1"/>
</dbReference>
<gene>
    <name evidence="1" type="ORF">ABIF29_007066</name>
</gene>
<dbReference type="GeneID" id="92951813"/>
<organism evidence="1 2">
    <name type="scientific">Bradyrhizobium elkanii</name>
    <dbReference type="NCBI Taxonomy" id="29448"/>
    <lineage>
        <taxon>Bacteria</taxon>
        <taxon>Pseudomonadati</taxon>
        <taxon>Pseudomonadota</taxon>
        <taxon>Alphaproteobacteria</taxon>
        <taxon>Hyphomicrobiales</taxon>
        <taxon>Nitrobacteraceae</taxon>
        <taxon>Bradyrhizobium</taxon>
    </lineage>
</organism>
<accession>A0ABV4FBK1</accession>
<evidence type="ECO:0000313" key="1">
    <source>
        <dbReference type="EMBL" id="MEY9320267.1"/>
    </source>
</evidence>
<dbReference type="EMBL" id="JBGBZA010000002">
    <property type="protein sequence ID" value="MEY9320267.1"/>
    <property type="molecule type" value="Genomic_DNA"/>
</dbReference>
<dbReference type="SUPFAM" id="SSF54427">
    <property type="entry name" value="NTF2-like"/>
    <property type="match status" value="1"/>
</dbReference>
<dbReference type="Proteomes" id="UP001565471">
    <property type="component" value="Unassembled WGS sequence"/>
</dbReference>
<reference evidence="1 2" key="1">
    <citation type="submission" date="2024-07" db="EMBL/GenBank/DDBJ databases">
        <title>Genomic Encyclopedia of Type Strains, Phase V (KMG-V): Genome sequencing to study the core and pangenomes of soil and plant-associated prokaryotes.</title>
        <authorList>
            <person name="Whitman W."/>
        </authorList>
    </citation>
    <scope>NUCLEOTIDE SEQUENCE [LARGE SCALE GENOMIC DNA]</scope>
    <source>
        <strain evidence="1 2">USDA 415</strain>
    </source>
</reference>
<name>A0ABV4FBK1_BRAEL</name>
<comment type="caution">
    <text evidence="1">The sequence shown here is derived from an EMBL/GenBank/DDBJ whole genome shotgun (WGS) entry which is preliminary data.</text>
</comment>
<evidence type="ECO:0008006" key="3">
    <source>
        <dbReference type="Google" id="ProtNLM"/>
    </source>
</evidence>
<sequence length="121" mass="13544">MGAPETFDAMAIVVDLLDACRDRRMSDLLGLYDEDTTVECCEGGRFEGRRALRSYWTLRLADQPPGPFQIEAIVPEDGGIYLEYRDAGGRLFRTRLRLNTAGKIVHSTCNPLVTNDEAFTV</sequence>